<dbReference type="Gene3D" id="2.40.420.20">
    <property type="match status" value="1"/>
</dbReference>
<dbReference type="GO" id="GO:0005886">
    <property type="term" value="C:plasma membrane"/>
    <property type="evidence" value="ECO:0007669"/>
    <property type="project" value="TreeGrafter"/>
</dbReference>
<feature type="coiled-coil region" evidence="2">
    <location>
        <begin position="133"/>
        <end position="160"/>
    </location>
</feature>
<dbReference type="Gene3D" id="1.10.287.470">
    <property type="entry name" value="Helix hairpin bin"/>
    <property type="match status" value="1"/>
</dbReference>
<organism evidence="5 6">
    <name type="scientific">Bacteroides fragilis str. 3976T8</name>
    <dbReference type="NCBI Taxonomy" id="1339314"/>
    <lineage>
        <taxon>Bacteria</taxon>
        <taxon>Pseudomonadati</taxon>
        <taxon>Bacteroidota</taxon>
        <taxon>Bacteroidia</taxon>
        <taxon>Bacteroidales</taxon>
        <taxon>Bacteroidaceae</taxon>
        <taxon>Bacteroides</taxon>
    </lineage>
</organism>
<proteinExistence type="inferred from homology"/>
<evidence type="ECO:0000313" key="6">
    <source>
        <dbReference type="Proteomes" id="UP000020938"/>
    </source>
</evidence>
<dbReference type="InterPro" id="IPR058626">
    <property type="entry name" value="MdtA-like_b-barrel"/>
</dbReference>
<evidence type="ECO:0000313" key="5">
    <source>
        <dbReference type="EMBL" id="EXZ71467.1"/>
    </source>
</evidence>
<dbReference type="Gene3D" id="2.40.50.100">
    <property type="match status" value="1"/>
</dbReference>
<evidence type="ECO:0000259" key="3">
    <source>
        <dbReference type="Pfam" id="PF25917"/>
    </source>
</evidence>
<feature type="domain" description="Multidrug resistance protein MdtA-like barrel-sandwich hybrid" evidence="3">
    <location>
        <begin position="56"/>
        <end position="190"/>
    </location>
</feature>
<dbReference type="NCBIfam" id="TIGR01730">
    <property type="entry name" value="RND_mfp"/>
    <property type="match status" value="1"/>
</dbReference>
<dbReference type="InterPro" id="IPR058625">
    <property type="entry name" value="MdtA-like_BSH"/>
</dbReference>
<dbReference type="PATRIC" id="fig|1339314.3.peg.4393"/>
<keyword evidence="2" id="KW-0175">Coiled coil</keyword>
<protein>
    <submittedName>
        <fullName evidence="5">Efflux transporter, RND family, MFP subunit</fullName>
    </submittedName>
</protein>
<feature type="domain" description="Multidrug resistance protein MdtA-like beta-barrel" evidence="4">
    <location>
        <begin position="228"/>
        <end position="286"/>
    </location>
</feature>
<dbReference type="SUPFAM" id="SSF111369">
    <property type="entry name" value="HlyD-like secretion proteins"/>
    <property type="match status" value="1"/>
</dbReference>
<dbReference type="PROSITE" id="PS51257">
    <property type="entry name" value="PROKAR_LIPOPROTEIN"/>
    <property type="match status" value="1"/>
</dbReference>
<evidence type="ECO:0000256" key="2">
    <source>
        <dbReference type="SAM" id="Coils"/>
    </source>
</evidence>
<dbReference type="RefSeq" id="WP_032599033.1">
    <property type="nucleotide sequence ID" value="NZ_JGDS01000067.1"/>
</dbReference>
<dbReference type="Pfam" id="PF25917">
    <property type="entry name" value="BSH_RND"/>
    <property type="match status" value="1"/>
</dbReference>
<dbReference type="Gene3D" id="2.40.30.170">
    <property type="match status" value="1"/>
</dbReference>
<dbReference type="EMBL" id="JGDS01000067">
    <property type="protein sequence ID" value="EXZ71467.1"/>
    <property type="molecule type" value="Genomic_DNA"/>
</dbReference>
<dbReference type="AlphaFoldDB" id="A0A016BRN8"/>
<dbReference type="PANTHER" id="PTHR30158">
    <property type="entry name" value="ACRA/E-RELATED COMPONENT OF DRUG EFFLUX TRANSPORTER"/>
    <property type="match status" value="1"/>
</dbReference>
<dbReference type="GO" id="GO:0046677">
    <property type="term" value="P:response to antibiotic"/>
    <property type="evidence" value="ECO:0007669"/>
    <property type="project" value="TreeGrafter"/>
</dbReference>
<dbReference type="PANTHER" id="PTHR30158:SF23">
    <property type="entry name" value="MULTIDRUG RESISTANCE PROTEIN MEXA"/>
    <property type="match status" value="1"/>
</dbReference>
<dbReference type="Pfam" id="PF25944">
    <property type="entry name" value="Beta-barrel_RND"/>
    <property type="match status" value="1"/>
</dbReference>
<dbReference type="GO" id="GO:0022857">
    <property type="term" value="F:transmembrane transporter activity"/>
    <property type="evidence" value="ECO:0007669"/>
    <property type="project" value="InterPro"/>
</dbReference>
<evidence type="ECO:0000256" key="1">
    <source>
        <dbReference type="ARBA" id="ARBA00009477"/>
    </source>
</evidence>
<dbReference type="GO" id="GO:0030313">
    <property type="term" value="C:cell envelope"/>
    <property type="evidence" value="ECO:0007669"/>
    <property type="project" value="UniProtKB-SubCell"/>
</dbReference>
<reference evidence="5 6" key="1">
    <citation type="submission" date="2014-02" db="EMBL/GenBank/DDBJ databases">
        <authorList>
            <person name="Sears C."/>
            <person name="Carroll K."/>
            <person name="Sack B.R."/>
            <person name="Qadri F."/>
            <person name="Myers L.L."/>
            <person name="Chung G.-T."/>
            <person name="Escheverria P."/>
            <person name="Fraser C.M."/>
            <person name="Sadzewicz L."/>
            <person name="Shefchek K.A."/>
            <person name="Tallon L."/>
            <person name="Das S.P."/>
            <person name="Daugherty S."/>
            <person name="Mongodin E.F."/>
        </authorList>
    </citation>
    <scope>NUCLEOTIDE SEQUENCE [LARGE SCALE GENOMIC DNA]</scope>
    <source>
        <strain evidence="5 6">3976T8</strain>
    </source>
</reference>
<gene>
    <name evidence="5" type="ORF">M123_4256</name>
</gene>
<dbReference type="InterPro" id="IPR006143">
    <property type="entry name" value="RND_pump_MFP"/>
</dbReference>
<dbReference type="Proteomes" id="UP000020938">
    <property type="component" value="Unassembled WGS sequence"/>
</dbReference>
<comment type="caution">
    <text evidence="5">The sequence shown here is derived from an EMBL/GenBank/DDBJ whole genome shotgun (WGS) entry which is preliminary data.</text>
</comment>
<accession>A0A016BRN8</accession>
<evidence type="ECO:0000259" key="4">
    <source>
        <dbReference type="Pfam" id="PF25944"/>
    </source>
</evidence>
<name>A0A016BRN8_BACFG</name>
<sequence length="370" mass="40194">MRNIHWLAILPLLAASCKDTGVEQAAPQEYATLLLGRSVAERYETYPVSIRGEVDAEIRPRVEGLIEEVLVDEGAAVKAGQALFRIDCPASEMALRTARANVNSAKAAVGTAEIDVERYRPLAAEGIVSEVRLRTYENALQTAVAALEQAEAELKNAEEVAGWATVTSPVDGVVGPIHYRTGSLVDASRVLTTVAGTADVFAYFSLNEKKLQRFLDRLRGNSQPEKLAQLPPVTLLLADGSEYAEPGRVETVTGTVDGATGSATFRVRFPNPSGKLRSGASGNIVIPERTEDALVIPQTATVSIQDRVVVFKVLKDSVFRQNILVEAIDGDRYRVLSGLAEGERIVTEDVHSLGEGQRIRIREHEPDERR</sequence>
<comment type="similarity">
    <text evidence="1">Belongs to the membrane fusion protein (MFP) (TC 8.A.1) family.</text>
</comment>